<name>A0A914QVL1_9BILA</name>
<evidence type="ECO:0000313" key="3">
    <source>
        <dbReference type="WBParaSite" id="PDA_v2.g779.t1"/>
    </source>
</evidence>
<proteinExistence type="predicted"/>
<evidence type="ECO:0000256" key="1">
    <source>
        <dbReference type="SAM" id="MobiDB-lite"/>
    </source>
</evidence>
<keyword evidence="2" id="KW-1185">Reference proteome</keyword>
<evidence type="ECO:0000313" key="2">
    <source>
        <dbReference type="Proteomes" id="UP000887578"/>
    </source>
</evidence>
<protein>
    <submittedName>
        <fullName evidence="3">Uncharacterized protein</fullName>
    </submittedName>
</protein>
<dbReference type="Proteomes" id="UP000887578">
    <property type="component" value="Unplaced"/>
</dbReference>
<dbReference type="WBParaSite" id="PDA_v2.g779.t1">
    <property type="protein sequence ID" value="PDA_v2.g779.t1"/>
    <property type="gene ID" value="PDA_v2.g779"/>
</dbReference>
<organism evidence="2 3">
    <name type="scientific">Panagrolaimus davidi</name>
    <dbReference type="NCBI Taxonomy" id="227884"/>
    <lineage>
        <taxon>Eukaryota</taxon>
        <taxon>Metazoa</taxon>
        <taxon>Ecdysozoa</taxon>
        <taxon>Nematoda</taxon>
        <taxon>Chromadorea</taxon>
        <taxon>Rhabditida</taxon>
        <taxon>Tylenchina</taxon>
        <taxon>Panagrolaimomorpha</taxon>
        <taxon>Panagrolaimoidea</taxon>
        <taxon>Panagrolaimidae</taxon>
        <taxon>Panagrolaimus</taxon>
    </lineage>
</organism>
<accession>A0A914QVL1</accession>
<feature type="compositionally biased region" description="Acidic residues" evidence="1">
    <location>
        <begin position="205"/>
        <end position="215"/>
    </location>
</feature>
<reference evidence="3" key="1">
    <citation type="submission" date="2022-11" db="UniProtKB">
        <authorList>
            <consortium name="WormBaseParasite"/>
        </authorList>
    </citation>
    <scope>IDENTIFICATION</scope>
</reference>
<sequence length="398" mass="46631">MEASMEEAEEVSKSSSENMNQKRYNYIHLIVYERGVSSKYYHQCEVKIKKHKIIVTPRHADTSPIKRTMDDNFMRFKNVICFFTNNTGFALVFDHKMHCRRIHNILEKHKVQSGNNQLSSTAFEHRFVTLMIKELHDYATLDYDFKIIILKLIKSLEIEQKERLAPLVISTNMRKSTIKCILKGVDLRAAKEAAASKRSKLSLEDNEAEVVNESDSDLRSDSSSSSPTKPFQTDEEECKTHLFLFTSDEKTLCYEFYWEISSKRFKCVRSGCRKPGVVVHPDSDGIERVYFTTPQCSCPPQTFDRDRYKNDILIYQPDYKIIDEMNRYKKVKPKLYVYASDDKKKAYKFDYEEKNDRYLCVKCRSVNYLVRAIICKTSDGKEFVAIQDRPHKCEPIDC</sequence>
<feature type="region of interest" description="Disordered" evidence="1">
    <location>
        <begin position="205"/>
        <end position="233"/>
    </location>
</feature>
<dbReference type="AlphaFoldDB" id="A0A914QVL1"/>